<comment type="subcellular location">
    <subcellularLocation>
        <location evidence="1">Cell membrane</location>
        <topology evidence="1">Multi-pass membrane protein</topology>
    </subcellularLocation>
</comment>
<accession>A0ABV6V0W8</accession>
<dbReference type="PANTHER" id="PTHR33406">
    <property type="entry name" value="MEMBRANE PROTEIN MJ1562-RELATED"/>
    <property type="match status" value="1"/>
</dbReference>
<evidence type="ECO:0000259" key="9">
    <source>
        <dbReference type="PROSITE" id="PS50156"/>
    </source>
</evidence>
<dbReference type="PANTHER" id="PTHR33406:SF6">
    <property type="entry name" value="MEMBRANE PROTEIN YDGH-RELATED"/>
    <property type="match status" value="1"/>
</dbReference>
<keyword evidence="6 8" id="KW-0472">Membrane</keyword>
<dbReference type="EMBL" id="JBHEZZ010000044">
    <property type="protein sequence ID" value="MFC1407367.1"/>
    <property type="molecule type" value="Genomic_DNA"/>
</dbReference>
<dbReference type="SUPFAM" id="SSF82866">
    <property type="entry name" value="Multidrug efflux transporter AcrB transmembrane domain"/>
    <property type="match status" value="2"/>
</dbReference>
<dbReference type="Pfam" id="PF03176">
    <property type="entry name" value="MMPL"/>
    <property type="match status" value="2"/>
</dbReference>
<protein>
    <submittedName>
        <fullName evidence="10">MMPL family transporter</fullName>
    </submittedName>
</protein>
<comment type="caution">
    <text evidence="10">The sequence shown here is derived from an EMBL/GenBank/DDBJ whole genome shotgun (WGS) entry which is preliminary data.</text>
</comment>
<feature type="transmembrane region" description="Helical" evidence="8">
    <location>
        <begin position="210"/>
        <end position="231"/>
    </location>
</feature>
<keyword evidence="3" id="KW-1003">Cell membrane</keyword>
<feature type="transmembrane region" description="Helical" evidence="8">
    <location>
        <begin position="285"/>
        <end position="306"/>
    </location>
</feature>
<dbReference type="InterPro" id="IPR050545">
    <property type="entry name" value="Mycobact_MmpL"/>
</dbReference>
<feature type="domain" description="SSD" evidence="9">
    <location>
        <begin position="644"/>
        <end position="776"/>
    </location>
</feature>
<dbReference type="Gene3D" id="1.20.1640.10">
    <property type="entry name" value="Multidrug efflux transporter AcrB transmembrane domain"/>
    <property type="match status" value="2"/>
</dbReference>
<dbReference type="Proteomes" id="UP001592528">
    <property type="component" value="Unassembled WGS sequence"/>
</dbReference>
<dbReference type="RefSeq" id="WP_030266897.1">
    <property type="nucleotide sequence ID" value="NZ_JBHEZZ010000044.1"/>
</dbReference>
<gene>
    <name evidence="10" type="ORF">ACEZDJ_39415</name>
</gene>
<evidence type="ECO:0000256" key="1">
    <source>
        <dbReference type="ARBA" id="ARBA00004651"/>
    </source>
</evidence>
<evidence type="ECO:0000256" key="4">
    <source>
        <dbReference type="ARBA" id="ARBA00022692"/>
    </source>
</evidence>
<feature type="transmembrane region" description="Helical" evidence="8">
    <location>
        <begin position="237"/>
        <end position="258"/>
    </location>
</feature>
<feature type="transmembrane region" description="Helical" evidence="8">
    <location>
        <begin position="312"/>
        <end position="337"/>
    </location>
</feature>
<evidence type="ECO:0000256" key="3">
    <source>
        <dbReference type="ARBA" id="ARBA00022475"/>
    </source>
</evidence>
<evidence type="ECO:0000256" key="5">
    <source>
        <dbReference type="ARBA" id="ARBA00022989"/>
    </source>
</evidence>
<keyword evidence="5 8" id="KW-1133">Transmembrane helix</keyword>
<feature type="transmembrane region" description="Helical" evidence="8">
    <location>
        <begin position="641"/>
        <end position="663"/>
    </location>
</feature>
<feature type="transmembrane region" description="Helical" evidence="8">
    <location>
        <begin position="185"/>
        <end position="203"/>
    </location>
</feature>
<feature type="transmembrane region" description="Helical" evidence="8">
    <location>
        <begin position="368"/>
        <end position="388"/>
    </location>
</feature>
<evidence type="ECO:0000256" key="8">
    <source>
        <dbReference type="SAM" id="Phobius"/>
    </source>
</evidence>
<feature type="transmembrane region" description="Helical" evidence="8">
    <location>
        <begin position="758"/>
        <end position="778"/>
    </location>
</feature>
<dbReference type="InterPro" id="IPR000731">
    <property type="entry name" value="SSD"/>
</dbReference>
<feature type="transmembrane region" description="Helical" evidence="8">
    <location>
        <begin position="714"/>
        <end position="738"/>
    </location>
</feature>
<dbReference type="PROSITE" id="PS50156">
    <property type="entry name" value="SSD"/>
    <property type="match status" value="1"/>
</dbReference>
<keyword evidence="4 8" id="KW-0812">Transmembrane</keyword>
<evidence type="ECO:0000313" key="10">
    <source>
        <dbReference type="EMBL" id="MFC1407367.1"/>
    </source>
</evidence>
<organism evidence="10 11">
    <name type="scientific">Streptacidiphilus cavernicola</name>
    <dbReference type="NCBI Taxonomy" id="3342716"/>
    <lineage>
        <taxon>Bacteria</taxon>
        <taxon>Bacillati</taxon>
        <taxon>Actinomycetota</taxon>
        <taxon>Actinomycetes</taxon>
        <taxon>Kitasatosporales</taxon>
        <taxon>Streptomycetaceae</taxon>
        <taxon>Streptacidiphilus</taxon>
    </lineage>
</organism>
<evidence type="ECO:0000256" key="6">
    <source>
        <dbReference type="ARBA" id="ARBA00023136"/>
    </source>
</evidence>
<evidence type="ECO:0000313" key="11">
    <source>
        <dbReference type="Proteomes" id="UP001592528"/>
    </source>
</evidence>
<feature type="transmembrane region" description="Helical" evidence="8">
    <location>
        <begin position="669"/>
        <end position="693"/>
    </location>
</feature>
<sequence>MHSVFRAIGRFSVRFRWPLVALWVGAAIAVVHLLPSLSSVTQNDNTSFLPANAPSQHAATLASNLQPSNLTSITVIVARDGQLTAADESAIAGLQQKLDKEPSVHQVKDTGRSADGKAEQLQVLANLSATGGQKQQEETTIVADLRSAVSATSLPSGLQSHLAGPVATDVDNSKQSGNSSSQTQGLSLLLIIVVLAFVFRAVLAPLVTLLPALLVVLMSGPLIAEAAVHGLSISSLASVLLVVLVLGAGTDYGLFLVFRVREELRAGTAPKEAVVAAVEKVGESITFSAGTVIAALLSLLAASFGVYSNLGIPLAIGIGLMLLAGLTLLPALLAILGRAVFWPSRIRPGIPKTGLWGRISGSIVQRPVATLCIGLAFFGALAAASTGYTPAGFSGGTSAPAGTDSAQGQALLTEHFPRTTANPTMLVFQLPQSAWADTTALADAQQQLQSASQFKNVTGPLSPNGVNLTAADYTDMHTALGPADKLSPTPPLPTRSTAANPAGGNSSPADTKAGAGAKAAGGTGTGAALIDGKFTVAQYQAYRSTAQYVSPDGTTVQFRVELTAGSPDTSAAMNAVPDLRAKTTAVAQKIGATDSGVLGQAAGLYDVSDTSSNDLGSVIPIAIAVIGLLLILVMRSLVAPLYLIASVALSYFSSLGLAVLLFIKLDHSGGLVFILPFLMFVFLLALGEDYNILVMTRIREEAHHLPLREAVCKALNATGTTVTSAGLVLAGTFAVLAINGANNGNNQLRDVGTGLALGILMDTFLVRTLLVPSAVLLLGRWNWWPSKLVHRQATPAPEAEPAHS</sequence>
<reference evidence="10 11" key="1">
    <citation type="submission" date="2024-09" db="EMBL/GenBank/DDBJ databases">
        <authorList>
            <person name="Lee S.D."/>
        </authorList>
    </citation>
    <scope>NUCLEOTIDE SEQUENCE [LARGE SCALE GENOMIC DNA]</scope>
    <source>
        <strain evidence="10 11">N1-5</strain>
    </source>
</reference>
<evidence type="ECO:0000256" key="7">
    <source>
        <dbReference type="SAM" id="MobiDB-lite"/>
    </source>
</evidence>
<comment type="similarity">
    <text evidence="2">Belongs to the resistance-nodulation-cell division (RND) (TC 2.A.6) family. MmpL subfamily.</text>
</comment>
<keyword evidence="11" id="KW-1185">Reference proteome</keyword>
<name>A0ABV6V0W8_9ACTN</name>
<dbReference type="InterPro" id="IPR004869">
    <property type="entry name" value="MMPL_dom"/>
</dbReference>
<feature type="region of interest" description="Disordered" evidence="7">
    <location>
        <begin position="479"/>
        <end position="520"/>
    </location>
</feature>
<evidence type="ECO:0000256" key="2">
    <source>
        <dbReference type="ARBA" id="ARBA00010157"/>
    </source>
</evidence>
<proteinExistence type="inferred from homology"/>
<feature type="transmembrane region" description="Helical" evidence="8">
    <location>
        <begin position="615"/>
        <end position="634"/>
    </location>
</feature>